<evidence type="ECO:0000256" key="3">
    <source>
        <dbReference type="ARBA" id="ARBA00022692"/>
    </source>
</evidence>
<keyword evidence="4 7" id="KW-1133">Transmembrane helix</keyword>
<evidence type="ECO:0000256" key="1">
    <source>
        <dbReference type="ARBA" id="ARBA00004651"/>
    </source>
</evidence>
<feature type="transmembrane region" description="Helical" evidence="7">
    <location>
        <begin position="314"/>
        <end position="333"/>
    </location>
</feature>
<evidence type="ECO:0000256" key="6">
    <source>
        <dbReference type="SAM" id="MobiDB-lite"/>
    </source>
</evidence>
<evidence type="ECO:0000313" key="8">
    <source>
        <dbReference type="EMBL" id="ADD45286.1"/>
    </source>
</evidence>
<feature type="transmembrane region" description="Helical" evidence="7">
    <location>
        <begin position="70"/>
        <end position="88"/>
    </location>
</feature>
<dbReference type="Proteomes" id="UP000000844">
    <property type="component" value="Chromosome"/>
</dbReference>
<evidence type="ECO:0000313" key="9">
    <source>
        <dbReference type="Proteomes" id="UP000000844"/>
    </source>
</evidence>
<dbReference type="STRING" id="446470.Snas_5656"/>
<evidence type="ECO:0000256" key="7">
    <source>
        <dbReference type="SAM" id="Phobius"/>
    </source>
</evidence>
<feature type="transmembrane region" description="Helical" evidence="7">
    <location>
        <begin position="273"/>
        <end position="293"/>
    </location>
</feature>
<dbReference type="InterPro" id="IPR036259">
    <property type="entry name" value="MFS_trans_sf"/>
</dbReference>
<dbReference type="eggNOG" id="COG0477">
    <property type="taxonomic scope" value="Bacteria"/>
</dbReference>
<feature type="transmembrane region" description="Helical" evidence="7">
    <location>
        <begin position="222"/>
        <end position="244"/>
    </location>
</feature>
<evidence type="ECO:0000256" key="4">
    <source>
        <dbReference type="ARBA" id="ARBA00022989"/>
    </source>
</evidence>
<feature type="transmembrane region" description="Helical" evidence="7">
    <location>
        <begin position="182"/>
        <end position="202"/>
    </location>
</feature>
<sequence>MMLWIYATSAHRVQWLGWVMVAQYLPRVLAGALLSRFADLPHRGRVMVICDLVRVVVTLALLVAMWQGDIVLALVLLAASSGIGTVFFSAQEASIPVLVDRDAITQANAVLQGTNQSVFAFAPAVAVFVYVLVGPYWAIAFDAATFAVSAVILLRLWRLETTADRGDASDVRETRSQRTANIWQGIVAAGFAAAAISLSAGINQTVMIAVLDRDLGGAATDIGWLSIANGIAQVSVLGLVVTFAARIRGSWLLLVSAAGMALGQFAVSQAGSLTVLIAAVVVTSLVNAPFNVATATLQQRSTGNRHRGRVLGRVTAVKAAMFVVGALGGGWLADLIGGRATLVVSALACLAALVAAIFLRTSHRVSEIDHDTPPAVSNSIPEAKLDRIGSLIGRAEDLADLLAVPGQERPVKPECFGRRVEAQRLPVVLTALFEAAQSGSGTVRVELGDHRQLPRPVRVHALTEQRLYLGCQQVPVIREQPRREVVAFHVAIGGVDGDRLAVEPSTGGKAGSERSSPQPHRLSAESDGLGGGTVPDVVPGIDRERAKLIEVQGVGGQVELISIMENCPQLLGLPLVNHVEFASQRTDDAAQVRGRGARRVVPQQIRQSANRYRCSTMECQCRDHGAPQPGPRRHHSHRTREVDFSENPNENFQLPFSVPADP</sequence>
<proteinExistence type="predicted"/>
<evidence type="ECO:0000256" key="2">
    <source>
        <dbReference type="ARBA" id="ARBA00022475"/>
    </source>
</evidence>
<feature type="transmembrane region" description="Helical" evidence="7">
    <location>
        <begin position="251"/>
        <end position="267"/>
    </location>
</feature>
<protein>
    <submittedName>
        <fullName evidence="8">Major facilitator superfamily MFS_1</fullName>
    </submittedName>
</protein>
<feature type="transmembrane region" description="Helical" evidence="7">
    <location>
        <begin position="46"/>
        <end position="64"/>
    </location>
</feature>
<dbReference type="PANTHER" id="PTHR23513:SF11">
    <property type="entry name" value="STAPHYLOFERRIN A TRANSPORTER"/>
    <property type="match status" value="1"/>
</dbReference>
<dbReference type="GO" id="GO:0022857">
    <property type="term" value="F:transmembrane transporter activity"/>
    <property type="evidence" value="ECO:0007669"/>
    <property type="project" value="InterPro"/>
</dbReference>
<dbReference type="SUPFAM" id="SSF103473">
    <property type="entry name" value="MFS general substrate transporter"/>
    <property type="match status" value="1"/>
</dbReference>
<feature type="transmembrane region" description="Helical" evidence="7">
    <location>
        <begin position="339"/>
        <end position="359"/>
    </location>
</feature>
<gene>
    <name evidence="8" type="ordered locus">Snas_5656</name>
</gene>
<feature type="transmembrane region" description="Helical" evidence="7">
    <location>
        <begin position="136"/>
        <end position="157"/>
    </location>
</feature>
<dbReference type="EMBL" id="CP001778">
    <property type="protein sequence ID" value="ADD45286.1"/>
    <property type="molecule type" value="Genomic_DNA"/>
</dbReference>
<reference evidence="8 9" key="1">
    <citation type="journal article" date="2009" name="Stand. Genomic Sci.">
        <title>Complete genome sequence of Stackebrandtia nassauensis type strain (LLR-40K-21).</title>
        <authorList>
            <person name="Munk C."/>
            <person name="Lapidus A."/>
            <person name="Copeland A."/>
            <person name="Jando M."/>
            <person name="Mayilraj S."/>
            <person name="Glavina Del Rio T."/>
            <person name="Nolan M."/>
            <person name="Chen F."/>
            <person name="Lucas S."/>
            <person name="Tice H."/>
            <person name="Cheng J.F."/>
            <person name="Han C."/>
            <person name="Detter J.C."/>
            <person name="Bruce D."/>
            <person name="Goodwin L."/>
            <person name="Chain P."/>
            <person name="Pitluck S."/>
            <person name="Goker M."/>
            <person name="Ovchinikova G."/>
            <person name="Pati A."/>
            <person name="Ivanova N."/>
            <person name="Mavromatis K."/>
            <person name="Chen A."/>
            <person name="Palaniappan K."/>
            <person name="Land M."/>
            <person name="Hauser L."/>
            <person name="Chang Y.J."/>
            <person name="Jeffries C.D."/>
            <person name="Bristow J."/>
            <person name="Eisen J.A."/>
            <person name="Markowitz V."/>
            <person name="Hugenholtz P."/>
            <person name="Kyrpides N.C."/>
            <person name="Klenk H.P."/>
        </authorList>
    </citation>
    <scope>NUCLEOTIDE SEQUENCE [LARGE SCALE GENOMIC DNA]</scope>
    <source>
        <strain evidence="9">DSM 44728 / CIP 108903 / NRRL B-16338 / NBRC 102104 / LLR-40K-21</strain>
    </source>
</reference>
<keyword evidence="3 7" id="KW-0812">Transmembrane</keyword>
<keyword evidence="5 7" id="KW-0472">Membrane</keyword>
<dbReference type="GO" id="GO:0005886">
    <property type="term" value="C:plasma membrane"/>
    <property type="evidence" value="ECO:0007669"/>
    <property type="project" value="UniProtKB-SubCell"/>
</dbReference>
<feature type="transmembrane region" description="Helical" evidence="7">
    <location>
        <begin position="109"/>
        <end position="130"/>
    </location>
</feature>
<feature type="region of interest" description="Disordered" evidence="6">
    <location>
        <begin position="499"/>
        <end position="534"/>
    </location>
</feature>
<organism evidence="8 9">
    <name type="scientific">Stackebrandtia nassauensis (strain DSM 44728 / CIP 108903 / NRRL B-16338 / NBRC 102104 / LLR-40K-21)</name>
    <dbReference type="NCBI Taxonomy" id="446470"/>
    <lineage>
        <taxon>Bacteria</taxon>
        <taxon>Bacillati</taxon>
        <taxon>Actinomycetota</taxon>
        <taxon>Actinomycetes</taxon>
        <taxon>Glycomycetales</taxon>
        <taxon>Glycomycetaceae</taxon>
        <taxon>Stackebrandtia</taxon>
    </lineage>
</organism>
<accession>D3PXV7</accession>
<dbReference type="Pfam" id="PF07690">
    <property type="entry name" value="MFS_1"/>
    <property type="match status" value="1"/>
</dbReference>
<keyword evidence="9" id="KW-1185">Reference proteome</keyword>
<name>D3PXV7_STANL</name>
<keyword evidence="2" id="KW-1003">Cell membrane</keyword>
<evidence type="ECO:0000256" key="5">
    <source>
        <dbReference type="ARBA" id="ARBA00023136"/>
    </source>
</evidence>
<comment type="subcellular location">
    <subcellularLocation>
        <location evidence="1">Cell membrane</location>
        <topology evidence="1">Multi-pass membrane protein</topology>
    </subcellularLocation>
</comment>
<feature type="transmembrane region" description="Helical" evidence="7">
    <location>
        <begin position="15"/>
        <end position="34"/>
    </location>
</feature>
<dbReference type="KEGG" id="sna:Snas_5656"/>
<dbReference type="CDD" id="cd06173">
    <property type="entry name" value="MFS_MefA_like"/>
    <property type="match status" value="1"/>
</dbReference>
<dbReference type="PANTHER" id="PTHR23513">
    <property type="entry name" value="INTEGRAL MEMBRANE EFFLUX PROTEIN-RELATED"/>
    <property type="match status" value="1"/>
</dbReference>
<dbReference type="HOGENOM" id="CLU_414416_0_0_11"/>
<feature type="region of interest" description="Disordered" evidence="6">
    <location>
        <begin position="621"/>
        <end position="662"/>
    </location>
</feature>
<dbReference type="InterPro" id="IPR011701">
    <property type="entry name" value="MFS"/>
</dbReference>
<dbReference type="AlphaFoldDB" id="D3PXV7"/>
<dbReference type="Gene3D" id="1.20.1250.20">
    <property type="entry name" value="MFS general substrate transporter like domains"/>
    <property type="match status" value="1"/>
</dbReference>